<gene>
    <name evidence="1" type="ORF">Adt_15228</name>
</gene>
<dbReference type="EMBL" id="JBFOLK010000004">
    <property type="protein sequence ID" value="KAL2518981.1"/>
    <property type="molecule type" value="Genomic_DNA"/>
</dbReference>
<dbReference type="Proteomes" id="UP001604336">
    <property type="component" value="Unassembled WGS sequence"/>
</dbReference>
<comment type="caution">
    <text evidence="1">The sequence shown here is derived from an EMBL/GenBank/DDBJ whole genome shotgun (WGS) entry which is preliminary data.</text>
</comment>
<sequence length="138" mass="15597">MEVRGIQPNEEEGGAAYLAGLIESVSFAPIIDDNSNFVDPPVKMRKNFNAANVSNLGPIRDCKKSENLKSKKKSKIAADKRLRQDRIISQQIDLEYDIRTIQCGVDEKIDEFFEEMRAKFLGKSSPEVSRSQLVVYND</sequence>
<accession>A0ABD1U1V4</accession>
<organism evidence="1 2">
    <name type="scientific">Abeliophyllum distichum</name>
    <dbReference type="NCBI Taxonomy" id="126358"/>
    <lineage>
        <taxon>Eukaryota</taxon>
        <taxon>Viridiplantae</taxon>
        <taxon>Streptophyta</taxon>
        <taxon>Embryophyta</taxon>
        <taxon>Tracheophyta</taxon>
        <taxon>Spermatophyta</taxon>
        <taxon>Magnoliopsida</taxon>
        <taxon>eudicotyledons</taxon>
        <taxon>Gunneridae</taxon>
        <taxon>Pentapetalae</taxon>
        <taxon>asterids</taxon>
        <taxon>lamiids</taxon>
        <taxon>Lamiales</taxon>
        <taxon>Oleaceae</taxon>
        <taxon>Forsythieae</taxon>
        <taxon>Abeliophyllum</taxon>
    </lineage>
</organism>
<evidence type="ECO:0000313" key="2">
    <source>
        <dbReference type="Proteomes" id="UP001604336"/>
    </source>
</evidence>
<keyword evidence="2" id="KW-1185">Reference proteome</keyword>
<reference evidence="2" key="1">
    <citation type="submission" date="2024-07" db="EMBL/GenBank/DDBJ databases">
        <title>Two chromosome-level genome assemblies of Korean endemic species Abeliophyllum distichum and Forsythia ovata (Oleaceae).</title>
        <authorList>
            <person name="Jang H."/>
        </authorList>
    </citation>
    <scope>NUCLEOTIDE SEQUENCE [LARGE SCALE GENOMIC DNA]</scope>
</reference>
<name>A0ABD1U1V4_9LAMI</name>
<proteinExistence type="predicted"/>
<protein>
    <submittedName>
        <fullName evidence="1">Uncharacterized protein</fullName>
    </submittedName>
</protein>
<evidence type="ECO:0000313" key="1">
    <source>
        <dbReference type="EMBL" id="KAL2518981.1"/>
    </source>
</evidence>
<dbReference type="AlphaFoldDB" id="A0ABD1U1V4"/>